<gene>
    <name evidence="5" type="ORF">DXT99_08025</name>
</gene>
<protein>
    <submittedName>
        <fullName evidence="5">DUF5117 domain-containing protein</fullName>
    </submittedName>
</protein>
<evidence type="ECO:0000259" key="2">
    <source>
        <dbReference type="Pfam" id="PF16313"/>
    </source>
</evidence>
<accession>A0A3D8LF47</accession>
<dbReference type="InterPro" id="IPR032534">
    <property type="entry name" value="EcxA_zinc-bd"/>
</dbReference>
<dbReference type="Pfam" id="PF17162">
    <property type="entry name" value="DUF5118"/>
    <property type="match status" value="1"/>
</dbReference>
<dbReference type="CDD" id="cd04276">
    <property type="entry name" value="ZnMc_MMP_like_2"/>
    <property type="match status" value="1"/>
</dbReference>
<evidence type="ECO:0000313" key="6">
    <source>
        <dbReference type="Proteomes" id="UP000256708"/>
    </source>
</evidence>
<evidence type="ECO:0000256" key="1">
    <source>
        <dbReference type="SAM" id="MobiDB-lite"/>
    </source>
</evidence>
<dbReference type="Gene3D" id="3.40.390.10">
    <property type="entry name" value="Collagenase (Catalytic Domain)"/>
    <property type="match status" value="1"/>
</dbReference>
<comment type="caution">
    <text evidence="5">The sequence shown here is derived from an EMBL/GenBank/DDBJ whole genome shotgun (WGS) entry which is preliminary data.</text>
</comment>
<dbReference type="PANTHER" id="PTHR38478">
    <property type="entry name" value="PEPTIDASE M1A AND M12B"/>
    <property type="match status" value="1"/>
</dbReference>
<dbReference type="PANTHER" id="PTHR38478:SF1">
    <property type="entry name" value="ZINC DEPENDENT METALLOPROTEASE DOMAIN LIPOPROTEIN"/>
    <property type="match status" value="1"/>
</dbReference>
<feature type="domain" description="EcxA zinc-binding" evidence="2">
    <location>
        <begin position="436"/>
        <end position="737"/>
    </location>
</feature>
<evidence type="ECO:0000259" key="3">
    <source>
        <dbReference type="Pfam" id="PF17148"/>
    </source>
</evidence>
<feature type="region of interest" description="Disordered" evidence="1">
    <location>
        <begin position="27"/>
        <end position="46"/>
    </location>
</feature>
<dbReference type="Proteomes" id="UP000256708">
    <property type="component" value="Unassembled WGS sequence"/>
</dbReference>
<proteinExistence type="predicted"/>
<dbReference type="EMBL" id="QRGR01000007">
    <property type="protein sequence ID" value="RDV15926.1"/>
    <property type="molecule type" value="Genomic_DNA"/>
</dbReference>
<dbReference type="OrthoDB" id="9776599at2"/>
<dbReference type="Pfam" id="PF16313">
    <property type="entry name" value="DUF4953"/>
    <property type="match status" value="1"/>
</dbReference>
<reference evidence="6" key="1">
    <citation type="submission" date="2018-08" db="EMBL/GenBank/DDBJ databases">
        <authorList>
            <person name="Liu Z.-W."/>
            <person name="Du Z.-J."/>
        </authorList>
    </citation>
    <scope>NUCLEOTIDE SEQUENCE [LARGE SCALE GENOMIC DNA]</scope>
    <source>
        <strain evidence="6">H4X</strain>
    </source>
</reference>
<dbReference type="GO" id="GO:0008237">
    <property type="term" value="F:metallopeptidase activity"/>
    <property type="evidence" value="ECO:0007669"/>
    <property type="project" value="InterPro"/>
</dbReference>
<evidence type="ECO:0000259" key="4">
    <source>
        <dbReference type="Pfam" id="PF17162"/>
    </source>
</evidence>
<keyword evidence="6" id="KW-1185">Reference proteome</keyword>
<organism evidence="5 6">
    <name type="scientific">Pontibacter diazotrophicus</name>
    <dbReference type="NCBI Taxonomy" id="1400979"/>
    <lineage>
        <taxon>Bacteria</taxon>
        <taxon>Pseudomonadati</taxon>
        <taxon>Bacteroidota</taxon>
        <taxon>Cytophagia</taxon>
        <taxon>Cytophagales</taxon>
        <taxon>Hymenobacteraceae</taxon>
        <taxon>Pontibacter</taxon>
    </lineage>
</organism>
<dbReference type="InterPro" id="IPR033413">
    <property type="entry name" value="DUF5117"/>
</dbReference>
<feature type="compositionally biased region" description="Polar residues" evidence="1">
    <location>
        <begin position="27"/>
        <end position="40"/>
    </location>
</feature>
<dbReference type="InterPro" id="IPR034032">
    <property type="entry name" value="Zn_MMP-like_bac"/>
</dbReference>
<dbReference type="InterPro" id="IPR033428">
    <property type="entry name" value="DUF5118"/>
</dbReference>
<evidence type="ECO:0000313" key="5">
    <source>
        <dbReference type="EMBL" id="RDV15926.1"/>
    </source>
</evidence>
<feature type="domain" description="DUF5118" evidence="4">
    <location>
        <begin position="52"/>
        <end position="99"/>
    </location>
</feature>
<dbReference type="InterPro" id="IPR024079">
    <property type="entry name" value="MetalloPept_cat_dom_sf"/>
</dbReference>
<dbReference type="Pfam" id="PF17148">
    <property type="entry name" value="DUF5117"/>
    <property type="match status" value="1"/>
</dbReference>
<name>A0A3D8LF47_9BACT</name>
<dbReference type="AlphaFoldDB" id="A0A3D8LF47"/>
<feature type="domain" description="DUF5117" evidence="3">
    <location>
        <begin position="112"/>
        <end position="300"/>
    </location>
</feature>
<sequence length="830" mass="93779">MPKFYQVISLALLMAVTQTSCSTTKEAAQQPTAASQTENTVKARPASRSGFKNYNEVITKDAVSDQGLFTIHRVGDKYYYEIPDSLLQRDFLWISRFASLPSGLGGGYVNAGSSVNEQMVVWQKFNDKIVLKTKSYNAVAADSLPISLSVQANNYQPTIYAFDIAALSRDSAGYVIDVTKFFSSDIKVISGLSADMRKNYKVSKLDESRSFINSVKSFPLNIEVKQDFTYDAAEPPSNSATGSISLMMNQSMVLLPKEPMQPRINDYRVGYFTIRQVDYGSEALKADEKSYIRRWKLVPKDIAAYERGELVEPVKPIVYYLDPATPDKLRPYIKAGVEQWQKAFETAGFKNAIIAKDPPSPEEDPDFSPEDVRYSVIRYVASTTRNAVGPSVSDPRSGEIIESDIIWYHNHLRSYRNRYLLETGAANPNARTLETPLEDLGEMMLEVITHEVGHALGLPHNMKASAAYPTDSLRSGAFTQQYGIAATIMDYARYNYIAQPGDQNIRFIRQLGPYDHYAINWGYRYLPDANSAEEEVPTLSKWITERTGDPIYQFGSGSGGYDPESQTEGIGANVVESSTYGLKNLKRVAPKLYEWTAAQTNDYDDLEELYGELVGVWSRYIGHVVTNVGGVHENRLKPEQTGYIFTPVAAKTQTASMDWLLNNAFSSPEWLHQTNISRNIHHASYVESIRNLQERHLNNLLSADRMARLMENEVNNVGYNALDMVRQLQRGIWSEVYSGAKIDIYRRNLQKAYLDRMNYLLNEEPARSNRNYGTPVEISQSDIRSIARGELVKLQRQLRSTQSRYNNDLSRYHIDDAIVRIENILNPKKA</sequence>
<dbReference type="SUPFAM" id="SSF55486">
    <property type="entry name" value="Metalloproteases ('zincins'), catalytic domain"/>
    <property type="match status" value="1"/>
</dbReference>